<dbReference type="Proteomes" id="UP001221142">
    <property type="component" value="Unassembled WGS sequence"/>
</dbReference>
<dbReference type="PANTHER" id="PTHR45648">
    <property type="entry name" value="GDSL LIPASE/ACYLHYDROLASE FAMILY PROTEIN (AFU_ORTHOLOGUE AFUA_4G14700)"/>
    <property type="match status" value="1"/>
</dbReference>
<feature type="chain" id="PRO_5042273775" description="Carbohydrate esterase family 16 protein" evidence="2">
    <location>
        <begin position="17"/>
        <end position="329"/>
    </location>
</feature>
<evidence type="ECO:0008006" key="5">
    <source>
        <dbReference type="Google" id="ProtNLM"/>
    </source>
</evidence>
<dbReference type="SUPFAM" id="SSF52266">
    <property type="entry name" value="SGNH hydrolase"/>
    <property type="match status" value="1"/>
</dbReference>
<reference evidence="3" key="1">
    <citation type="submission" date="2023-03" db="EMBL/GenBank/DDBJ databases">
        <title>Massive genome expansion in bonnet fungi (Mycena s.s.) driven by repeated elements and novel gene families across ecological guilds.</title>
        <authorList>
            <consortium name="Lawrence Berkeley National Laboratory"/>
            <person name="Harder C.B."/>
            <person name="Miyauchi S."/>
            <person name="Viragh M."/>
            <person name="Kuo A."/>
            <person name="Thoen E."/>
            <person name="Andreopoulos B."/>
            <person name="Lu D."/>
            <person name="Skrede I."/>
            <person name="Drula E."/>
            <person name="Henrissat B."/>
            <person name="Morin E."/>
            <person name="Kohler A."/>
            <person name="Barry K."/>
            <person name="LaButti K."/>
            <person name="Morin E."/>
            <person name="Salamov A."/>
            <person name="Lipzen A."/>
            <person name="Mereny Z."/>
            <person name="Hegedus B."/>
            <person name="Baldrian P."/>
            <person name="Stursova M."/>
            <person name="Weitz H."/>
            <person name="Taylor A."/>
            <person name="Grigoriev I.V."/>
            <person name="Nagy L.G."/>
            <person name="Martin F."/>
            <person name="Kauserud H."/>
        </authorList>
    </citation>
    <scope>NUCLEOTIDE SEQUENCE</scope>
    <source>
        <strain evidence="3">9284</strain>
    </source>
</reference>
<dbReference type="AlphaFoldDB" id="A0AAD7FX69"/>
<dbReference type="Pfam" id="PF00657">
    <property type="entry name" value="Lipase_GDSL"/>
    <property type="match status" value="1"/>
</dbReference>
<feature type="signal peptide" evidence="2">
    <location>
        <begin position="1"/>
        <end position="16"/>
    </location>
</feature>
<accession>A0AAD7FX69</accession>
<keyword evidence="4" id="KW-1185">Reference proteome</keyword>
<keyword evidence="1" id="KW-0378">Hydrolase</keyword>
<gene>
    <name evidence="3" type="ORF">FB45DRAFT_1020976</name>
</gene>
<evidence type="ECO:0000256" key="1">
    <source>
        <dbReference type="ARBA" id="ARBA00022801"/>
    </source>
</evidence>
<keyword evidence="2" id="KW-0732">Signal</keyword>
<evidence type="ECO:0000256" key="2">
    <source>
        <dbReference type="SAM" id="SignalP"/>
    </source>
</evidence>
<dbReference type="PANTHER" id="PTHR45648:SF85">
    <property type="entry name" value="A, PUTATIVE (AFU_ORTHOLOGUE AFUA_2G10760)-RELATED"/>
    <property type="match status" value="1"/>
</dbReference>
<dbReference type="InterPro" id="IPR001087">
    <property type="entry name" value="GDSL"/>
</dbReference>
<name>A0AAD7FX69_9AGAR</name>
<organism evidence="3 4">
    <name type="scientific">Roridomyces roridus</name>
    <dbReference type="NCBI Taxonomy" id="1738132"/>
    <lineage>
        <taxon>Eukaryota</taxon>
        <taxon>Fungi</taxon>
        <taxon>Dikarya</taxon>
        <taxon>Basidiomycota</taxon>
        <taxon>Agaricomycotina</taxon>
        <taxon>Agaricomycetes</taxon>
        <taxon>Agaricomycetidae</taxon>
        <taxon>Agaricales</taxon>
        <taxon>Marasmiineae</taxon>
        <taxon>Mycenaceae</taxon>
        <taxon>Roridomyces</taxon>
    </lineage>
</organism>
<proteinExistence type="predicted"/>
<dbReference type="InterPro" id="IPR036514">
    <property type="entry name" value="SGNH_hydro_sf"/>
</dbReference>
<dbReference type="EMBL" id="JARKIF010000003">
    <property type="protein sequence ID" value="KAJ7644194.1"/>
    <property type="molecule type" value="Genomic_DNA"/>
</dbReference>
<sequence>MLRLLVLAAGAVVATAARNAFDWDSITHMYAFGDSYTFVGGTLGHANFSFIGDAFDLAFTPAQLLQNQIIFRNTSSDGANWIEFLTGCFEGEPSECTKQLWDFAFAGSDIDGNLLPLHHNFTVPLDDQVEQWVTYASEVIPHPEDSTMTAWWIGINDTGDSLGNSSVSIQFSFRYPKATLEKISNFTEFFETEMTSYFTSVQKAHDNGLHTHLFINVPAEERSPSSLGSPTKAASLKANILLYNSILAQHITAFKATNPDATIMTFDSNSWFNQILDTASEFGFTNITGFCTCTDPEGFFWFDSGHPTEAVHKLLANAIETELRDPTFV</sequence>
<dbReference type="GO" id="GO:0016788">
    <property type="term" value="F:hydrolase activity, acting on ester bonds"/>
    <property type="evidence" value="ECO:0007669"/>
    <property type="project" value="InterPro"/>
</dbReference>
<dbReference type="CDD" id="cd01846">
    <property type="entry name" value="fatty_acyltransferase_like"/>
    <property type="match status" value="1"/>
</dbReference>
<dbReference type="Gene3D" id="3.40.50.1110">
    <property type="entry name" value="SGNH hydrolase"/>
    <property type="match status" value="1"/>
</dbReference>
<comment type="caution">
    <text evidence="3">The sequence shown here is derived from an EMBL/GenBank/DDBJ whole genome shotgun (WGS) entry which is preliminary data.</text>
</comment>
<evidence type="ECO:0000313" key="4">
    <source>
        <dbReference type="Proteomes" id="UP001221142"/>
    </source>
</evidence>
<protein>
    <recommendedName>
        <fullName evidence="5">Carbohydrate esterase family 16 protein</fullName>
    </recommendedName>
</protein>
<evidence type="ECO:0000313" key="3">
    <source>
        <dbReference type="EMBL" id="KAJ7644194.1"/>
    </source>
</evidence>
<dbReference type="InterPro" id="IPR051058">
    <property type="entry name" value="GDSL_Est/Lipase"/>
</dbReference>